<sequence>MNFFKSVFSDEPDPDSPADPVPSSSADAAPRQPASTAAWDFGGLLKTISEKSESVIDTYRRDLQEFGTGLRKEIEAAHGSLEGVGHVFDDLGSSVLKGTAQIISQGKDAILAADVLVKSDLSDHPSPASNNSYKVYSRFEAQLRALQGDAGTFGVENAEEYAAWKSGFDLGAKRVEIENLVETNEEMMGIYERLVPAQIDDGTFWFRYFYRVHKLEQAESLRANLVKRAISAEEEDLSWDVYDDEEEEEKDGEVVKLGDRSEDSFGVAKVEGSFSKAADLYPGVDAGGEVAAVDPEKKPKEDASSSAGCEHTEVEPVKEVEGKVNKEPDAENSEQGTSQNANSAKRSDRDSDPEALPSQPVAPEEEEDLGWDEIEDLSSIYDGNDVTKASQGGDPSPHREELRKRLNAADEEEDLSWDIEDDDEPAKL</sequence>
<comment type="caution">
    <text evidence="1">The sequence shown here is derived from an EMBL/GenBank/DDBJ whole genome shotgun (WGS) entry which is preliminary data.</text>
</comment>
<protein>
    <submittedName>
        <fullName evidence="1">Uncharacterized protein</fullName>
    </submittedName>
</protein>
<evidence type="ECO:0000313" key="1">
    <source>
        <dbReference type="EMBL" id="KAI4340230.1"/>
    </source>
</evidence>
<name>A0ACB9NV89_9MYRT</name>
<dbReference type="EMBL" id="CM042886">
    <property type="protein sequence ID" value="KAI4340230.1"/>
    <property type="molecule type" value="Genomic_DNA"/>
</dbReference>
<organism evidence="1 2">
    <name type="scientific">Melastoma candidum</name>
    <dbReference type="NCBI Taxonomy" id="119954"/>
    <lineage>
        <taxon>Eukaryota</taxon>
        <taxon>Viridiplantae</taxon>
        <taxon>Streptophyta</taxon>
        <taxon>Embryophyta</taxon>
        <taxon>Tracheophyta</taxon>
        <taxon>Spermatophyta</taxon>
        <taxon>Magnoliopsida</taxon>
        <taxon>eudicotyledons</taxon>
        <taxon>Gunneridae</taxon>
        <taxon>Pentapetalae</taxon>
        <taxon>rosids</taxon>
        <taxon>malvids</taxon>
        <taxon>Myrtales</taxon>
        <taxon>Melastomataceae</taxon>
        <taxon>Melastomatoideae</taxon>
        <taxon>Melastomateae</taxon>
        <taxon>Melastoma</taxon>
    </lineage>
</organism>
<accession>A0ACB9NV89</accession>
<evidence type="ECO:0000313" key="2">
    <source>
        <dbReference type="Proteomes" id="UP001057402"/>
    </source>
</evidence>
<dbReference type="Proteomes" id="UP001057402">
    <property type="component" value="Chromosome 7"/>
</dbReference>
<reference evidence="2" key="1">
    <citation type="journal article" date="2023" name="Front. Plant Sci.">
        <title>Chromosomal-level genome assembly of Melastoma candidum provides insights into trichome evolution.</title>
        <authorList>
            <person name="Zhong Y."/>
            <person name="Wu W."/>
            <person name="Sun C."/>
            <person name="Zou P."/>
            <person name="Liu Y."/>
            <person name="Dai S."/>
            <person name="Zhou R."/>
        </authorList>
    </citation>
    <scope>NUCLEOTIDE SEQUENCE [LARGE SCALE GENOMIC DNA]</scope>
</reference>
<proteinExistence type="predicted"/>
<keyword evidence="2" id="KW-1185">Reference proteome</keyword>
<gene>
    <name evidence="1" type="ORF">MLD38_025089</name>
</gene>